<organism evidence="6 7">
    <name type="scientific">Mesorhizobium humile</name>
    <dbReference type="NCBI Taxonomy" id="3072313"/>
    <lineage>
        <taxon>Bacteria</taxon>
        <taxon>Pseudomonadati</taxon>
        <taxon>Pseudomonadota</taxon>
        <taxon>Alphaproteobacteria</taxon>
        <taxon>Hyphomicrobiales</taxon>
        <taxon>Phyllobacteriaceae</taxon>
        <taxon>Mesorhizobium</taxon>
    </lineage>
</organism>
<evidence type="ECO:0000256" key="2">
    <source>
        <dbReference type="ARBA" id="ARBA00022692"/>
    </source>
</evidence>
<keyword evidence="2 5" id="KW-0812">Transmembrane</keyword>
<comment type="caution">
    <text evidence="6">The sequence shown here is derived from an EMBL/GenBank/DDBJ whole genome shotgun (WGS) entry which is preliminary data.</text>
</comment>
<feature type="transmembrane region" description="Helical" evidence="5">
    <location>
        <begin position="39"/>
        <end position="62"/>
    </location>
</feature>
<name>A0ABU4YSA4_9HYPH</name>
<dbReference type="InterPro" id="IPR007318">
    <property type="entry name" value="Phopholipid_MeTrfase"/>
</dbReference>
<evidence type="ECO:0000256" key="5">
    <source>
        <dbReference type="SAM" id="Phobius"/>
    </source>
</evidence>
<reference evidence="6 7" key="1">
    <citation type="submission" date="2023-08" db="EMBL/GenBank/DDBJ databases">
        <title>Implementing the SeqCode for naming new Mesorhizobium species isolated from Vachellia karroo root nodules.</title>
        <authorList>
            <person name="Van Lill M."/>
        </authorList>
    </citation>
    <scope>NUCLEOTIDE SEQUENCE [LARGE SCALE GENOMIC DNA]</scope>
    <source>
        <strain evidence="6 7">VK2B</strain>
    </source>
</reference>
<evidence type="ECO:0000256" key="1">
    <source>
        <dbReference type="ARBA" id="ARBA00004127"/>
    </source>
</evidence>
<keyword evidence="6" id="KW-0808">Transferase</keyword>
<evidence type="ECO:0000256" key="4">
    <source>
        <dbReference type="ARBA" id="ARBA00023136"/>
    </source>
</evidence>
<sequence>MRTFSAIAGSALFLVVAPGVVAGLAPWLLTDHYRNPLSVLPGFVPGGSLLVVGAVAVLLHAFGRFALEGLGTPAPVAPTEKLVVGGIYRHVRNPMYVAVLTIILGQALIFSSWAVLVYGLIAAAAMVSFVKIYEEPTLASRYGEEYEVYRRAVPGWLPRITPWRGQ</sequence>
<dbReference type="EC" id="2.1.1.334" evidence="6"/>
<dbReference type="GO" id="GO:0032259">
    <property type="term" value="P:methylation"/>
    <property type="evidence" value="ECO:0007669"/>
    <property type="project" value="UniProtKB-KW"/>
</dbReference>
<keyword evidence="7" id="KW-1185">Reference proteome</keyword>
<comment type="subcellular location">
    <subcellularLocation>
        <location evidence="1">Endomembrane system</location>
        <topology evidence="1">Multi-pass membrane protein</topology>
    </subcellularLocation>
</comment>
<keyword evidence="3 5" id="KW-1133">Transmembrane helix</keyword>
<evidence type="ECO:0000256" key="3">
    <source>
        <dbReference type="ARBA" id="ARBA00022989"/>
    </source>
</evidence>
<accession>A0ABU4YSA4</accession>
<keyword evidence="6" id="KW-0489">Methyltransferase</keyword>
<dbReference type="EMBL" id="JAVIIV010000046">
    <property type="protein sequence ID" value="MDX8489857.1"/>
    <property type="molecule type" value="Genomic_DNA"/>
</dbReference>
<protein>
    <submittedName>
        <fullName evidence="6">Isoprenylcysteine carboxylmethyltransferase family protein</fullName>
        <ecNumber evidence="6">2.1.1.100</ecNumber>
        <ecNumber evidence="6">2.1.1.334</ecNumber>
    </submittedName>
</protein>
<dbReference type="EC" id="2.1.1.100" evidence="6"/>
<dbReference type="GO" id="GO:0004671">
    <property type="term" value="F:protein C-terminal S-isoprenylcysteine carboxyl O-methyltransferase activity"/>
    <property type="evidence" value="ECO:0007669"/>
    <property type="project" value="UniProtKB-EC"/>
</dbReference>
<evidence type="ECO:0000313" key="6">
    <source>
        <dbReference type="EMBL" id="MDX8489857.1"/>
    </source>
</evidence>
<dbReference type="Proteomes" id="UP001280156">
    <property type="component" value="Unassembled WGS sequence"/>
</dbReference>
<gene>
    <name evidence="6" type="ORF">RFM52_32275</name>
</gene>
<evidence type="ECO:0000313" key="7">
    <source>
        <dbReference type="Proteomes" id="UP001280156"/>
    </source>
</evidence>
<proteinExistence type="predicted"/>
<keyword evidence="4 5" id="KW-0472">Membrane</keyword>
<dbReference type="Pfam" id="PF04191">
    <property type="entry name" value="PEMT"/>
    <property type="match status" value="1"/>
</dbReference>
<dbReference type="Gene3D" id="1.20.120.1630">
    <property type="match status" value="1"/>
</dbReference>
<dbReference type="RefSeq" id="WP_320293445.1">
    <property type="nucleotide sequence ID" value="NZ_JAVIIU010000001.1"/>
</dbReference>
<feature type="transmembrane region" description="Helical" evidence="5">
    <location>
        <begin position="97"/>
        <end position="130"/>
    </location>
</feature>